<feature type="non-terminal residue" evidence="1">
    <location>
        <position position="1"/>
    </location>
</feature>
<dbReference type="OrthoDB" id="185373at2759"/>
<accession>A0A7J7P2T6</accession>
<dbReference type="Proteomes" id="UP000541444">
    <property type="component" value="Unassembled WGS sequence"/>
</dbReference>
<dbReference type="AlphaFoldDB" id="A0A7J7P2T6"/>
<comment type="caution">
    <text evidence="1">The sequence shown here is derived from an EMBL/GenBank/DDBJ whole genome shotgun (WGS) entry which is preliminary data.</text>
</comment>
<evidence type="ECO:0000313" key="2">
    <source>
        <dbReference type="Proteomes" id="UP000541444"/>
    </source>
</evidence>
<evidence type="ECO:0008006" key="3">
    <source>
        <dbReference type="Google" id="ProtNLM"/>
    </source>
</evidence>
<organism evidence="1 2">
    <name type="scientific">Kingdonia uniflora</name>
    <dbReference type="NCBI Taxonomy" id="39325"/>
    <lineage>
        <taxon>Eukaryota</taxon>
        <taxon>Viridiplantae</taxon>
        <taxon>Streptophyta</taxon>
        <taxon>Embryophyta</taxon>
        <taxon>Tracheophyta</taxon>
        <taxon>Spermatophyta</taxon>
        <taxon>Magnoliopsida</taxon>
        <taxon>Ranunculales</taxon>
        <taxon>Circaeasteraceae</taxon>
        <taxon>Kingdonia</taxon>
    </lineage>
</organism>
<dbReference type="GO" id="GO:0009451">
    <property type="term" value="P:RNA modification"/>
    <property type="evidence" value="ECO:0007669"/>
    <property type="project" value="InterPro"/>
</dbReference>
<dbReference type="PANTHER" id="PTHR47926:SF438">
    <property type="entry name" value="PENTATRICOPEPTIDE REPEAT-CONTAINING PROTEIN"/>
    <property type="match status" value="1"/>
</dbReference>
<name>A0A7J7P2T6_9MAGN</name>
<evidence type="ECO:0000313" key="1">
    <source>
        <dbReference type="EMBL" id="KAF6173767.1"/>
    </source>
</evidence>
<proteinExistence type="predicted"/>
<sequence>TGVLGHGKSAHGQTVRVGFDLYANVAIEIILVYSKCGNVEEMLYVFRSQGGILDEALEFIQKMPITPNAIIWGLLLSSSRLHVNVHIGVHAADSLLFLEPDCVGTLLQLVNFVCECRLSGCWDKAANMIYKDRGLKIYPMHSWIVQRNEVYRFRVENMSNDKVNGILSVVDGLADNMRRFGSVPNILEGLDL</sequence>
<keyword evidence="2" id="KW-1185">Reference proteome</keyword>
<reference evidence="1 2" key="1">
    <citation type="journal article" date="2020" name="IScience">
        <title>Genome Sequencing of the Endangered Kingdonia uniflora (Circaeasteraceae, Ranunculales) Reveals Potential Mechanisms of Evolutionary Specialization.</title>
        <authorList>
            <person name="Sun Y."/>
            <person name="Deng T."/>
            <person name="Zhang A."/>
            <person name="Moore M.J."/>
            <person name="Landis J.B."/>
            <person name="Lin N."/>
            <person name="Zhang H."/>
            <person name="Zhang X."/>
            <person name="Huang J."/>
            <person name="Zhang X."/>
            <person name="Sun H."/>
            <person name="Wang H."/>
        </authorList>
    </citation>
    <scope>NUCLEOTIDE SEQUENCE [LARGE SCALE GENOMIC DNA]</scope>
    <source>
        <strain evidence="1">TB1705</strain>
        <tissue evidence="1">Leaf</tissue>
    </source>
</reference>
<dbReference type="GO" id="GO:0003723">
    <property type="term" value="F:RNA binding"/>
    <property type="evidence" value="ECO:0007669"/>
    <property type="project" value="InterPro"/>
</dbReference>
<protein>
    <recommendedName>
        <fullName evidence="3">Pentatricopeptide repeat-containing protein</fullName>
    </recommendedName>
</protein>
<dbReference type="EMBL" id="JACGCM010000322">
    <property type="protein sequence ID" value="KAF6173767.1"/>
    <property type="molecule type" value="Genomic_DNA"/>
</dbReference>
<dbReference type="InterPro" id="IPR046960">
    <property type="entry name" value="PPR_At4g14850-like_plant"/>
</dbReference>
<gene>
    <name evidence="1" type="ORF">GIB67_007443</name>
</gene>
<dbReference type="PANTHER" id="PTHR47926">
    <property type="entry name" value="PENTATRICOPEPTIDE REPEAT-CONTAINING PROTEIN"/>
    <property type="match status" value="1"/>
</dbReference>